<gene>
    <name evidence="2" type="ordered locus">MmarC6_0546</name>
</gene>
<evidence type="ECO:0000256" key="1">
    <source>
        <dbReference type="SAM" id="Phobius"/>
    </source>
</evidence>
<keyword evidence="1" id="KW-0472">Membrane</keyword>
<sequence length="95" mass="11211">MRIRLGFVSSFLIIVGGVYVNATYLQDNFIEWACSQLPTLSEYCTPEQITTVFGFSLIIIGILWSIKLRQRGYNNYNSNYKSNYNSNYKKKKRWY</sequence>
<evidence type="ECO:0000313" key="2">
    <source>
        <dbReference type="EMBL" id="ABX01363.1"/>
    </source>
</evidence>
<dbReference type="EMBL" id="CP000867">
    <property type="protein sequence ID" value="ABX01363.1"/>
    <property type="molecule type" value="Genomic_DNA"/>
</dbReference>
<reference evidence="2" key="1">
    <citation type="submission" date="2007-10" db="EMBL/GenBank/DDBJ databases">
        <title>Complete sequence of Methanococcus maripaludis C6.</title>
        <authorList>
            <consortium name="US DOE Joint Genome Institute"/>
            <person name="Copeland A."/>
            <person name="Lucas S."/>
            <person name="Lapidus A."/>
            <person name="Barry K."/>
            <person name="Glavina del Rio T."/>
            <person name="Dalin E."/>
            <person name="Tice H."/>
            <person name="Pitluck S."/>
            <person name="Clum A."/>
            <person name="Schmutz J."/>
            <person name="Larimer F."/>
            <person name="Land M."/>
            <person name="Hauser L."/>
            <person name="Kyrpides N."/>
            <person name="Mikhailova N."/>
            <person name="Sieprawska-Lupa M."/>
            <person name="Whitman W.B."/>
            <person name="Richardson P."/>
        </authorList>
    </citation>
    <scope>NUCLEOTIDE SEQUENCE [LARGE SCALE GENOMIC DNA]</scope>
    <source>
        <strain evidence="2">C6</strain>
    </source>
</reference>
<organism evidence="2">
    <name type="scientific">Methanococcus maripaludis (strain C6 / ATCC BAA-1332)</name>
    <dbReference type="NCBI Taxonomy" id="444158"/>
    <lineage>
        <taxon>Archaea</taxon>
        <taxon>Methanobacteriati</taxon>
        <taxon>Methanobacteriota</taxon>
        <taxon>Methanomada group</taxon>
        <taxon>Methanococci</taxon>
        <taxon>Methanococcales</taxon>
        <taxon>Methanococcaceae</taxon>
        <taxon>Methanococcus</taxon>
    </lineage>
</organism>
<feature type="transmembrane region" description="Helical" evidence="1">
    <location>
        <begin position="46"/>
        <end position="66"/>
    </location>
</feature>
<accession>A9A6T5</accession>
<proteinExistence type="predicted"/>
<dbReference type="AlphaFoldDB" id="A9A6T5"/>
<dbReference type="HOGENOM" id="CLU_2379431_0_0_2"/>
<keyword evidence="1" id="KW-1133">Transmembrane helix</keyword>
<name>A9A6T5_METM6</name>
<dbReference type="STRING" id="444158.MmarC6_0546"/>
<dbReference type="KEGG" id="mmx:MmarC6_0546"/>
<keyword evidence="1" id="KW-0812">Transmembrane</keyword>
<protein>
    <submittedName>
        <fullName evidence="2">Uncharacterized protein</fullName>
    </submittedName>
</protein>